<proteinExistence type="predicted"/>
<evidence type="ECO:0000313" key="2">
    <source>
        <dbReference type="Proteomes" id="UP001331515"/>
    </source>
</evidence>
<comment type="caution">
    <text evidence="1">The sequence shown here is derived from an EMBL/GenBank/DDBJ whole genome shotgun (WGS) entry which is preliminary data.</text>
</comment>
<organism evidence="1 2">
    <name type="scientific">Champsocephalus gunnari</name>
    <name type="common">Mackerel icefish</name>
    <dbReference type="NCBI Taxonomy" id="52237"/>
    <lineage>
        <taxon>Eukaryota</taxon>
        <taxon>Metazoa</taxon>
        <taxon>Chordata</taxon>
        <taxon>Craniata</taxon>
        <taxon>Vertebrata</taxon>
        <taxon>Euteleostomi</taxon>
        <taxon>Actinopterygii</taxon>
        <taxon>Neopterygii</taxon>
        <taxon>Teleostei</taxon>
        <taxon>Neoteleostei</taxon>
        <taxon>Acanthomorphata</taxon>
        <taxon>Eupercaria</taxon>
        <taxon>Perciformes</taxon>
        <taxon>Notothenioidei</taxon>
        <taxon>Channichthyidae</taxon>
        <taxon>Champsocephalus</taxon>
    </lineage>
</organism>
<evidence type="ECO:0000313" key="1">
    <source>
        <dbReference type="EMBL" id="KAK5923216.1"/>
    </source>
</evidence>
<protein>
    <submittedName>
        <fullName evidence="1">Uncharacterized protein</fullName>
    </submittedName>
</protein>
<dbReference type="AlphaFoldDB" id="A0AAN8DHC1"/>
<accession>A0AAN8DHC1</accession>
<keyword evidence="2" id="KW-1185">Reference proteome</keyword>
<sequence length="111" mass="11682">MAGSMDGKRPSPTLAGSCLAAEWERALVSLQPAWSSLYSSEGGTVGVKRGRVMPEKGASLSRVGLRNLKLQVYQGCTNNGRHEGVLRALQRALSRGVRSLLGVSGAPHPPS</sequence>
<gene>
    <name evidence="1" type="ORF">CgunFtcFv8_000208</name>
</gene>
<reference evidence="1 2" key="1">
    <citation type="journal article" date="2023" name="Mol. Biol. Evol.">
        <title>Genomics of Secondarily Temperate Adaptation in the Only Non-Antarctic Icefish.</title>
        <authorList>
            <person name="Rivera-Colon A.G."/>
            <person name="Rayamajhi N."/>
            <person name="Minhas B.F."/>
            <person name="Madrigal G."/>
            <person name="Bilyk K.T."/>
            <person name="Yoon V."/>
            <person name="Hune M."/>
            <person name="Gregory S."/>
            <person name="Cheng C.H.C."/>
            <person name="Catchen J.M."/>
        </authorList>
    </citation>
    <scope>NUCLEOTIDE SEQUENCE [LARGE SCALE GENOMIC DNA]</scope>
    <source>
        <tissue evidence="1">White muscle</tissue>
    </source>
</reference>
<dbReference type="Proteomes" id="UP001331515">
    <property type="component" value="Unassembled WGS sequence"/>
</dbReference>
<name>A0AAN8DHC1_CHAGU</name>
<dbReference type="EMBL" id="JAURVH010001521">
    <property type="protein sequence ID" value="KAK5923216.1"/>
    <property type="molecule type" value="Genomic_DNA"/>
</dbReference>